<organism evidence="1 2">
    <name type="scientific">Vreelandella aquamarina</name>
    <dbReference type="NCBI Taxonomy" id="77097"/>
    <lineage>
        <taxon>Bacteria</taxon>
        <taxon>Pseudomonadati</taxon>
        <taxon>Pseudomonadota</taxon>
        <taxon>Gammaproteobacteria</taxon>
        <taxon>Oceanospirillales</taxon>
        <taxon>Halomonadaceae</taxon>
        <taxon>Vreelandella</taxon>
    </lineage>
</organism>
<dbReference type="EMBL" id="JABYQT010000001">
    <property type="protein sequence ID" value="MBZ5486431.1"/>
    <property type="molecule type" value="Genomic_DNA"/>
</dbReference>
<evidence type="ECO:0000313" key="2">
    <source>
        <dbReference type="Proteomes" id="UP001319846"/>
    </source>
</evidence>
<gene>
    <name evidence="1" type="ORF">HW452_02720</name>
</gene>
<dbReference type="Proteomes" id="UP001319846">
    <property type="component" value="Unassembled WGS sequence"/>
</dbReference>
<keyword evidence="1" id="KW-0436">Ligase</keyword>
<protein>
    <submittedName>
        <fullName evidence="1">O-antigen ligase family protein</fullName>
    </submittedName>
</protein>
<proteinExistence type="predicted"/>
<sequence>MDVKLKKCFNLILLGFLLLWPAVDTLNGYFYYQDASFVSISAPYKAVGFIFIVILMLLYYPYRFFQFLLLVATISFCLIYQIAVYEEISESVAWAVRGLLTMALLLYLISEKGENVFWTRKKIVNLMLFYFFVMAVNVALGVAGVGESQYAGGIGGKGFIIAGNEMSYLMLASASVVLFHTSIKKNVWILIAVFLAFFLFFLMKATKAAMLGVLLIFFFSLVFNGFFKVKRLPVIYGTGLLVGLAALVLGYQFIQSTGLLDRIQYLYKLHDGFWGALLSGRVAFVQDAFYQVISHFNVADAVLGIGVDELRRIRGSIVEIDVIDVFITFGLVGPIIFYLPWIMGLFWSVGLMSKNLKNGACFVLLLLTLIGVSLTAGHVVNSGIASSATAFLMYYIYLNKRESVDSQRRNP</sequence>
<evidence type="ECO:0000313" key="1">
    <source>
        <dbReference type="EMBL" id="MBZ5486431.1"/>
    </source>
</evidence>
<reference evidence="1" key="1">
    <citation type="submission" date="2020-06" db="EMBL/GenBank/DDBJ databases">
        <title>Whole Genome Sequence of Halomonas aquamarina MB598.</title>
        <authorList>
            <person name="Pervaiz M."/>
            <person name="Fariq A."/>
            <person name="Yasmin A."/>
            <person name="Welch M."/>
        </authorList>
    </citation>
    <scope>NUCLEOTIDE SEQUENCE</scope>
    <source>
        <strain evidence="1">MB598</strain>
    </source>
</reference>
<keyword evidence="2" id="KW-1185">Reference proteome</keyword>
<accession>A0ACC5VQ85</accession>
<comment type="caution">
    <text evidence="1">The sequence shown here is derived from an EMBL/GenBank/DDBJ whole genome shotgun (WGS) entry which is preliminary data.</text>
</comment>
<name>A0ACC5VQ85_9GAMM</name>